<dbReference type="AlphaFoldDB" id="A0A852VXC2"/>
<protein>
    <submittedName>
        <fullName evidence="9">Uncharacterized membrane protein YcaP (DUF421 family)</fullName>
    </submittedName>
</protein>
<evidence type="ECO:0000256" key="7">
    <source>
        <dbReference type="SAM" id="Phobius"/>
    </source>
</evidence>
<name>A0A852VXC2_9MICO</name>
<comment type="similarity">
    <text evidence="2">Belongs to the UPF0702 family.</text>
</comment>
<keyword evidence="3" id="KW-1003">Cell membrane</keyword>
<comment type="subcellular location">
    <subcellularLocation>
        <location evidence="1">Cell membrane</location>
        <topology evidence="1">Multi-pass membrane protein</topology>
    </subcellularLocation>
</comment>
<evidence type="ECO:0000313" key="9">
    <source>
        <dbReference type="EMBL" id="NYF98181.1"/>
    </source>
</evidence>
<evidence type="ECO:0000256" key="1">
    <source>
        <dbReference type="ARBA" id="ARBA00004651"/>
    </source>
</evidence>
<keyword evidence="6 7" id="KW-0472">Membrane</keyword>
<keyword evidence="5 7" id="KW-1133">Transmembrane helix</keyword>
<feature type="transmembrane region" description="Helical" evidence="7">
    <location>
        <begin position="28"/>
        <end position="46"/>
    </location>
</feature>
<accession>A0A852VXC2</accession>
<evidence type="ECO:0000256" key="5">
    <source>
        <dbReference type="ARBA" id="ARBA00022989"/>
    </source>
</evidence>
<proteinExistence type="inferred from homology"/>
<evidence type="ECO:0000313" key="10">
    <source>
        <dbReference type="Proteomes" id="UP000554054"/>
    </source>
</evidence>
<dbReference type="Gene3D" id="3.30.240.20">
    <property type="entry name" value="bsu07140 like domains"/>
    <property type="match status" value="1"/>
</dbReference>
<dbReference type="Pfam" id="PF04239">
    <property type="entry name" value="DUF421"/>
    <property type="match status" value="1"/>
</dbReference>
<evidence type="ECO:0000256" key="3">
    <source>
        <dbReference type="ARBA" id="ARBA00022475"/>
    </source>
</evidence>
<dbReference type="InterPro" id="IPR023090">
    <property type="entry name" value="UPF0702_alpha/beta_dom_sf"/>
</dbReference>
<sequence>MLSALTAAPPIIDWAEIGHRLGTDPTQALAVVLSAVGIYLAFLVLVRVFGVRVLTGMGTFDVVVVITVGAVAGRVILGHPPTLAAGVIGLTCLFAMEAGFGEIRRTVKGARWVNSGPVLLMAGEETLERNMRFAHVTQRELNAALRHSGVRHPREVACVVFESTGRISVLRRGMPLDPALVAWVRDSHRIPPEFFEDS</sequence>
<dbReference type="Proteomes" id="UP000554054">
    <property type="component" value="Unassembled WGS sequence"/>
</dbReference>
<keyword evidence="10" id="KW-1185">Reference proteome</keyword>
<dbReference type="EMBL" id="JACCAE010000001">
    <property type="protein sequence ID" value="NYF98181.1"/>
    <property type="molecule type" value="Genomic_DNA"/>
</dbReference>
<evidence type="ECO:0000256" key="6">
    <source>
        <dbReference type="ARBA" id="ARBA00023136"/>
    </source>
</evidence>
<feature type="transmembrane region" description="Helical" evidence="7">
    <location>
        <begin position="83"/>
        <end position="101"/>
    </location>
</feature>
<dbReference type="PANTHER" id="PTHR34582">
    <property type="entry name" value="UPF0702 TRANSMEMBRANE PROTEIN YCAP"/>
    <property type="match status" value="1"/>
</dbReference>
<comment type="caution">
    <text evidence="9">The sequence shown here is derived from an EMBL/GenBank/DDBJ whole genome shotgun (WGS) entry which is preliminary data.</text>
</comment>
<gene>
    <name evidence="9" type="ORF">BJY20_001573</name>
</gene>
<evidence type="ECO:0000256" key="4">
    <source>
        <dbReference type="ARBA" id="ARBA00022692"/>
    </source>
</evidence>
<dbReference type="InterPro" id="IPR007353">
    <property type="entry name" value="DUF421"/>
</dbReference>
<reference evidence="9 10" key="1">
    <citation type="submission" date="2020-07" db="EMBL/GenBank/DDBJ databases">
        <title>Sequencing the genomes of 1000 actinobacteria strains.</title>
        <authorList>
            <person name="Klenk H.-P."/>
        </authorList>
    </citation>
    <scope>NUCLEOTIDE SEQUENCE [LARGE SCALE GENOMIC DNA]</scope>
    <source>
        <strain evidence="9 10">DSM 26154</strain>
    </source>
</reference>
<organism evidence="9 10">
    <name type="scientific">Janibacter cremeus</name>
    <dbReference type="NCBI Taxonomy" id="1285192"/>
    <lineage>
        <taxon>Bacteria</taxon>
        <taxon>Bacillati</taxon>
        <taxon>Actinomycetota</taxon>
        <taxon>Actinomycetes</taxon>
        <taxon>Micrococcales</taxon>
        <taxon>Intrasporangiaceae</taxon>
        <taxon>Janibacter</taxon>
    </lineage>
</organism>
<feature type="domain" description="YetF C-terminal" evidence="8">
    <location>
        <begin position="110"/>
        <end position="174"/>
    </location>
</feature>
<feature type="transmembrane region" description="Helical" evidence="7">
    <location>
        <begin position="58"/>
        <end position="77"/>
    </location>
</feature>
<evidence type="ECO:0000256" key="2">
    <source>
        <dbReference type="ARBA" id="ARBA00006448"/>
    </source>
</evidence>
<evidence type="ECO:0000259" key="8">
    <source>
        <dbReference type="Pfam" id="PF04239"/>
    </source>
</evidence>
<dbReference type="RefSeq" id="WP_185991024.1">
    <property type="nucleotide sequence ID" value="NZ_JACCAE010000001.1"/>
</dbReference>
<dbReference type="GO" id="GO:0005886">
    <property type="term" value="C:plasma membrane"/>
    <property type="evidence" value="ECO:0007669"/>
    <property type="project" value="UniProtKB-SubCell"/>
</dbReference>
<dbReference type="PANTHER" id="PTHR34582:SF6">
    <property type="entry name" value="UPF0702 TRANSMEMBRANE PROTEIN YCAP"/>
    <property type="match status" value="1"/>
</dbReference>
<keyword evidence="4 7" id="KW-0812">Transmembrane</keyword>